<dbReference type="STRING" id="1314800.A0A1B7MPN9"/>
<evidence type="ECO:0008006" key="3">
    <source>
        <dbReference type="Google" id="ProtNLM"/>
    </source>
</evidence>
<gene>
    <name evidence="1" type="ORF">K503DRAFT_724325</name>
</gene>
<organism evidence="1 2">
    <name type="scientific">Rhizopogon vinicolor AM-OR11-026</name>
    <dbReference type="NCBI Taxonomy" id="1314800"/>
    <lineage>
        <taxon>Eukaryota</taxon>
        <taxon>Fungi</taxon>
        <taxon>Dikarya</taxon>
        <taxon>Basidiomycota</taxon>
        <taxon>Agaricomycotina</taxon>
        <taxon>Agaricomycetes</taxon>
        <taxon>Agaricomycetidae</taxon>
        <taxon>Boletales</taxon>
        <taxon>Suillineae</taxon>
        <taxon>Rhizopogonaceae</taxon>
        <taxon>Rhizopogon</taxon>
    </lineage>
</organism>
<dbReference type="OrthoDB" id="2689743at2759"/>
<dbReference type="InParanoid" id="A0A1B7MPN9"/>
<evidence type="ECO:0000313" key="1">
    <source>
        <dbReference type="EMBL" id="OAX34547.1"/>
    </source>
</evidence>
<name>A0A1B7MPN9_9AGAM</name>
<dbReference type="EMBL" id="KV448598">
    <property type="protein sequence ID" value="OAX34547.1"/>
    <property type="molecule type" value="Genomic_DNA"/>
</dbReference>
<dbReference type="Proteomes" id="UP000092154">
    <property type="component" value="Unassembled WGS sequence"/>
</dbReference>
<accession>A0A1B7MPN9</accession>
<reference evidence="1 2" key="1">
    <citation type="submission" date="2016-06" db="EMBL/GenBank/DDBJ databases">
        <title>Comparative genomics of the ectomycorrhizal sister species Rhizopogon vinicolor and Rhizopogon vesiculosus (Basidiomycota: Boletales) reveals a divergence of the mating type B locus.</title>
        <authorList>
            <consortium name="DOE Joint Genome Institute"/>
            <person name="Mujic A.B."/>
            <person name="Kuo A."/>
            <person name="Tritt A."/>
            <person name="Lipzen A."/>
            <person name="Chen C."/>
            <person name="Johnson J."/>
            <person name="Sharma A."/>
            <person name="Barry K."/>
            <person name="Grigoriev I.V."/>
            <person name="Spatafora J.W."/>
        </authorList>
    </citation>
    <scope>NUCLEOTIDE SEQUENCE [LARGE SCALE GENOMIC DNA]</scope>
    <source>
        <strain evidence="1 2">AM-OR11-026</strain>
    </source>
</reference>
<keyword evidence="2" id="KW-1185">Reference proteome</keyword>
<protein>
    <recommendedName>
        <fullName evidence="3">HNH nuclease domain-containing protein</fullName>
    </recommendedName>
</protein>
<evidence type="ECO:0000313" key="2">
    <source>
        <dbReference type="Proteomes" id="UP000092154"/>
    </source>
</evidence>
<dbReference type="AlphaFoldDB" id="A0A1B7MPN9"/>
<proteinExistence type="predicted"/>
<sequence>MLHSLHEVPQSHDEARERALFRDDYRCILTGIYDIRSYLKSEKLRKAADMSYANGNARLPAVSIHPAYILPQTMDVSLASSESEGGGDEYRYAAEVWTLMQHIGEGLIPEEFDEAKIHCLENVMTLAINEHEYFTKFHIWLEESPTPHSYVVNSICPSVLGTPQTVSFTTSDPVYFPLPSPQYLRLHAACARVLYLSGATEFFW</sequence>